<protein>
    <recommendedName>
        <fullName evidence="4">Glycosyltransferase RgtA/B/C/D-like domain-containing protein</fullName>
    </recommendedName>
</protein>
<feature type="transmembrane region" description="Helical" evidence="1">
    <location>
        <begin position="14"/>
        <end position="33"/>
    </location>
</feature>
<evidence type="ECO:0000256" key="1">
    <source>
        <dbReference type="SAM" id="Phobius"/>
    </source>
</evidence>
<dbReference type="Proteomes" id="UP000060277">
    <property type="component" value="Chromosome"/>
</dbReference>
<gene>
    <name evidence="2" type="ORF">AT302_06990</name>
</gene>
<feature type="transmembrane region" description="Helical" evidence="1">
    <location>
        <begin position="102"/>
        <end position="122"/>
    </location>
</feature>
<sequence length="539" mass="58656">MIGTHPGDRGRDTAGWLIGLCYAVVIAYTWFMWGGLIHAKWGAIDDHEIMWMIGNHARLDPSRLGDTLAHTELASDATIARFRPAYFTLRAMEAVVWGKSAALWYAARIGIALLLAVTLVYFCLPVAGVWLTAAFVIFAMSAPYWSDIFARAGPAETYVVLGVCLMALAWGRTRRETLTLGRACGLAAGAMIASGSKENMLLLGIVPLWLLVTRRVRVTPAARAVMAGTLAFMIWIGVTVGLRIARTGTDIYNNDASVQGRAAVILSLLQRPVIQLWLAALLVAAVACWLTRDRAGRPLGDVDGNAPPYLAWRRFLFVGVAVLAIYAAQVVFYTAAWPDGKNLQGRYLFPGVLAGHLMLLLGAALVIDLVRRGVPRGGWRSVAVGLTTTALSLVFLSNAREHFDANRQAATRTVTDTQRFEASLIRMEAALRAHPKTALVINVFTVWDIEPVVAVYRFARAAGIDNPIAVLTHEMDPPRYAEGSLDKSLAIQLDEMSRGAYATLATTAWTDINPEDCYSVGMHGPPLATCKDGIVIWPQ</sequence>
<keyword evidence="1" id="KW-0812">Transmembrane</keyword>
<evidence type="ECO:0000313" key="3">
    <source>
        <dbReference type="Proteomes" id="UP000060277"/>
    </source>
</evidence>
<proteinExistence type="predicted"/>
<feature type="transmembrane region" description="Helical" evidence="1">
    <location>
        <begin position="382"/>
        <end position="399"/>
    </location>
</feature>
<feature type="transmembrane region" description="Helical" evidence="1">
    <location>
        <begin position="274"/>
        <end position="291"/>
    </location>
</feature>
<feature type="transmembrane region" description="Helical" evidence="1">
    <location>
        <begin position="157"/>
        <end position="173"/>
    </location>
</feature>
<feature type="transmembrane region" description="Helical" evidence="1">
    <location>
        <begin position="224"/>
        <end position="245"/>
    </location>
</feature>
<reference evidence="3" key="1">
    <citation type="submission" date="2015-12" db="EMBL/GenBank/DDBJ databases">
        <title>Complete genome sequence of Pandoraea norimbergensis DSM 11628.</title>
        <authorList>
            <person name="Ee R."/>
            <person name="Lim Y.-L."/>
            <person name="Yong D."/>
            <person name="Yin W.-F."/>
            <person name="Chan K.-G."/>
        </authorList>
    </citation>
    <scope>NUCLEOTIDE SEQUENCE [LARGE SCALE GENOMIC DNA]</scope>
    <source>
        <strain evidence="3">DSM 11628</strain>
    </source>
</reference>
<organism evidence="2 3">
    <name type="scientific">Pandoraea norimbergensis</name>
    <dbReference type="NCBI Taxonomy" id="93219"/>
    <lineage>
        <taxon>Bacteria</taxon>
        <taxon>Pseudomonadati</taxon>
        <taxon>Pseudomonadota</taxon>
        <taxon>Betaproteobacteria</taxon>
        <taxon>Burkholderiales</taxon>
        <taxon>Burkholderiaceae</taxon>
        <taxon>Pandoraea</taxon>
    </lineage>
</organism>
<dbReference type="EMBL" id="CP013480">
    <property type="protein sequence ID" value="ALS59535.1"/>
    <property type="molecule type" value="Genomic_DNA"/>
</dbReference>
<keyword evidence="1" id="KW-1133">Transmembrane helix</keyword>
<evidence type="ECO:0008006" key="4">
    <source>
        <dbReference type="Google" id="ProtNLM"/>
    </source>
</evidence>
<dbReference type="RefSeq" id="WP_058376459.1">
    <property type="nucleotide sequence ID" value="NZ_CP013480.3"/>
</dbReference>
<evidence type="ECO:0000313" key="2">
    <source>
        <dbReference type="EMBL" id="ALS59535.1"/>
    </source>
</evidence>
<feature type="transmembrane region" description="Helical" evidence="1">
    <location>
        <begin position="347"/>
        <end position="370"/>
    </location>
</feature>
<feature type="transmembrane region" description="Helical" evidence="1">
    <location>
        <begin position="315"/>
        <end position="335"/>
    </location>
</feature>
<keyword evidence="3" id="KW-1185">Reference proteome</keyword>
<keyword evidence="1" id="KW-0472">Membrane</keyword>
<name>A0ABM5WGR0_9BURK</name>
<accession>A0ABM5WGR0</accession>